<dbReference type="EMBL" id="MHOT01000021">
    <property type="protein sequence ID" value="OGZ68562.1"/>
    <property type="molecule type" value="Genomic_DNA"/>
</dbReference>
<keyword evidence="1" id="KW-0472">Membrane</keyword>
<keyword evidence="1" id="KW-0812">Transmembrane</keyword>
<feature type="transmembrane region" description="Helical" evidence="1">
    <location>
        <begin position="59"/>
        <end position="76"/>
    </location>
</feature>
<accession>A0A1G2I180</accession>
<proteinExistence type="predicted"/>
<comment type="caution">
    <text evidence="2">The sequence shown here is derived from an EMBL/GenBank/DDBJ whole genome shotgun (WGS) entry which is preliminary data.</text>
</comment>
<organism evidence="2 3">
    <name type="scientific">Candidatus Staskawiczbacteria bacterium RIFCSPHIGHO2_02_FULL_42_22</name>
    <dbReference type="NCBI Taxonomy" id="1802207"/>
    <lineage>
        <taxon>Bacteria</taxon>
        <taxon>Candidatus Staskawicziibacteriota</taxon>
    </lineage>
</organism>
<dbReference type="Proteomes" id="UP000178820">
    <property type="component" value="Unassembled WGS sequence"/>
</dbReference>
<protein>
    <recommendedName>
        <fullName evidence="4">DUF3307 domain-containing protein</fullName>
    </recommendedName>
</protein>
<evidence type="ECO:0000313" key="2">
    <source>
        <dbReference type="EMBL" id="OGZ68562.1"/>
    </source>
</evidence>
<evidence type="ECO:0000256" key="1">
    <source>
        <dbReference type="SAM" id="Phobius"/>
    </source>
</evidence>
<keyword evidence="1" id="KW-1133">Transmembrane helix</keyword>
<reference evidence="2 3" key="1">
    <citation type="journal article" date="2016" name="Nat. Commun.">
        <title>Thousands of microbial genomes shed light on interconnected biogeochemical processes in an aquifer system.</title>
        <authorList>
            <person name="Anantharaman K."/>
            <person name="Brown C.T."/>
            <person name="Hug L.A."/>
            <person name="Sharon I."/>
            <person name="Castelle C.J."/>
            <person name="Probst A.J."/>
            <person name="Thomas B.C."/>
            <person name="Singh A."/>
            <person name="Wilkins M.J."/>
            <person name="Karaoz U."/>
            <person name="Brodie E.L."/>
            <person name="Williams K.H."/>
            <person name="Hubbard S.S."/>
            <person name="Banfield J.F."/>
        </authorList>
    </citation>
    <scope>NUCLEOTIDE SEQUENCE [LARGE SCALE GENOMIC DNA]</scope>
</reference>
<evidence type="ECO:0008006" key="4">
    <source>
        <dbReference type="Google" id="ProtNLM"/>
    </source>
</evidence>
<feature type="transmembrane region" description="Helical" evidence="1">
    <location>
        <begin position="130"/>
        <end position="148"/>
    </location>
</feature>
<name>A0A1G2I180_9BACT</name>
<evidence type="ECO:0000313" key="3">
    <source>
        <dbReference type="Proteomes" id="UP000178820"/>
    </source>
</evidence>
<dbReference type="AlphaFoldDB" id="A0A1G2I180"/>
<gene>
    <name evidence="2" type="ORF">A3D44_01270</name>
</gene>
<feature type="transmembrane region" description="Helical" evidence="1">
    <location>
        <begin position="82"/>
        <end position="103"/>
    </location>
</feature>
<sequence length="149" mass="17085">MILLAHMLLGAVVGYQIENIPLAIVLAFLCHYFLDLFPHVEYSINNLHDKKWKKSLPDMAKVFLDFILGLGIIFLVSKNQPLIYIGALIAIVPDGLTLISYAFPNKVMAAHDYIHTKKIHYFKYKKISNFWRILTQVISVSICILVLLR</sequence>